<dbReference type="AlphaFoldDB" id="A0A1X0SGF4"/>
<evidence type="ECO:0000313" key="3">
    <source>
        <dbReference type="Proteomes" id="UP000242381"/>
    </source>
</evidence>
<name>A0A1X0SGF4_RHIZD</name>
<protein>
    <submittedName>
        <fullName evidence="2">Uncharacterized protein</fullName>
    </submittedName>
</protein>
<keyword evidence="1" id="KW-1133">Transmembrane helix</keyword>
<accession>A0A1X0SGF4</accession>
<keyword evidence="1" id="KW-0472">Membrane</keyword>
<reference evidence="2 3" key="1">
    <citation type="journal article" date="2016" name="Proc. Natl. Acad. Sci. U.S.A.">
        <title>Lipid metabolic changes in an early divergent fungus govern the establishment of a mutualistic symbiosis with endobacteria.</title>
        <authorList>
            <person name="Lastovetsky O.A."/>
            <person name="Gaspar M.L."/>
            <person name="Mondo S.J."/>
            <person name="LaButti K.M."/>
            <person name="Sandor L."/>
            <person name="Grigoriev I.V."/>
            <person name="Henry S.A."/>
            <person name="Pawlowska T.E."/>
        </authorList>
    </citation>
    <scope>NUCLEOTIDE SEQUENCE [LARGE SCALE GENOMIC DNA]</scope>
    <source>
        <strain evidence="2 3">ATCC 11559</strain>
    </source>
</reference>
<keyword evidence="1" id="KW-0812">Transmembrane</keyword>
<sequence>MKLKRTSIVYSLLLFFSLSFLLLEYHLFTKKILFYLSLVLSLSPSVFSQFDWSDKTCTLPYFYLSKKYDK</sequence>
<gene>
    <name evidence="2" type="ORF">BCV71DRAFT_45022</name>
</gene>
<evidence type="ECO:0000256" key="1">
    <source>
        <dbReference type="SAM" id="Phobius"/>
    </source>
</evidence>
<proteinExistence type="predicted"/>
<dbReference type="Proteomes" id="UP000242381">
    <property type="component" value="Unassembled WGS sequence"/>
</dbReference>
<evidence type="ECO:0000313" key="2">
    <source>
        <dbReference type="EMBL" id="ORE23241.1"/>
    </source>
</evidence>
<organism evidence="2 3">
    <name type="scientific">Rhizopus microsporus</name>
    <dbReference type="NCBI Taxonomy" id="58291"/>
    <lineage>
        <taxon>Eukaryota</taxon>
        <taxon>Fungi</taxon>
        <taxon>Fungi incertae sedis</taxon>
        <taxon>Mucoromycota</taxon>
        <taxon>Mucoromycotina</taxon>
        <taxon>Mucoromycetes</taxon>
        <taxon>Mucorales</taxon>
        <taxon>Mucorineae</taxon>
        <taxon>Rhizopodaceae</taxon>
        <taxon>Rhizopus</taxon>
    </lineage>
</organism>
<dbReference type="EMBL" id="KV921259">
    <property type="protein sequence ID" value="ORE23241.1"/>
    <property type="molecule type" value="Genomic_DNA"/>
</dbReference>
<feature type="transmembrane region" description="Helical" evidence="1">
    <location>
        <begin position="7"/>
        <end position="26"/>
    </location>
</feature>